<dbReference type="Proteomes" id="UP000626210">
    <property type="component" value="Unassembled WGS sequence"/>
</dbReference>
<organism evidence="1 2">
    <name type="scientific">Pseudorhodoferax aquiterrae</name>
    <dbReference type="NCBI Taxonomy" id="747304"/>
    <lineage>
        <taxon>Bacteria</taxon>
        <taxon>Pseudomonadati</taxon>
        <taxon>Pseudomonadota</taxon>
        <taxon>Betaproteobacteria</taxon>
        <taxon>Burkholderiales</taxon>
        <taxon>Comamonadaceae</taxon>
    </lineage>
</organism>
<dbReference type="Gene3D" id="2.160.10.10">
    <property type="entry name" value="Hexapeptide repeat proteins"/>
    <property type="match status" value="1"/>
</dbReference>
<dbReference type="SUPFAM" id="SSF51161">
    <property type="entry name" value="Trimeric LpxA-like enzymes"/>
    <property type="match status" value="1"/>
</dbReference>
<evidence type="ECO:0000313" key="1">
    <source>
        <dbReference type="EMBL" id="GHC69221.1"/>
    </source>
</evidence>
<dbReference type="InterPro" id="IPR011004">
    <property type="entry name" value="Trimer_LpxA-like_sf"/>
</dbReference>
<evidence type="ECO:0000313" key="2">
    <source>
        <dbReference type="Proteomes" id="UP000626210"/>
    </source>
</evidence>
<name>A0ABQ3FUL4_9BURK</name>
<dbReference type="EMBL" id="BMYK01000001">
    <property type="protein sequence ID" value="GHC69221.1"/>
    <property type="molecule type" value="Genomic_DNA"/>
</dbReference>
<dbReference type="RefSeq" id="WP_189685202.1">
    <property type="nucleotide sequence ID" value="NZ_BMYK01000001.1"/>
</dbReference>
<evidence type="ECO:0008006" key="3">
    <source>
        <dbReference type="Google" id="ProtNLM"/>
    </source>
</evidence>
<reference evidence="2" key="1">
    <citation type="journal article" date="2019" name="Int. J. Syst. Evol. Microbiol.">
        <title>The Global Catalogue of Microorganisms (GCM) 10K type strain sequencing project: providing services to taxonomists for standard genome sequencing and annotation.</title>
        <authorList>
            <consortium name="The Broad Institute Genomics Platform"/>
            <consortium name="The Broad Institute Genome Sequencing Center for Infectious Disease"/>
            <person name="Wu L."/>
            <person name="Ma J."/>
        </authorList>
    </citation>
    <scope>NUCLEOTIDE SEQUENCE [LARGE SCALE GENOMIC DNA]</scope>
    <source>
        <strain evidence="2">KCTC 23314</strain>
    </source>
</reference>
<accession>A0ABQ3FUL4</accession>
<sequence>MKLALLLLATFAVMLLPMLPALVEWLRPSDVQPLRIDAADALDPPYLARSFATRLAEAVTTGTGALGSTAIVACSAADEALPLDAAEQAARASHRLWYAEGDLCLPDGMAFYAEVATTGDLRTARRGIYKALWARGAVRLAAHSSVLRWAHGDRLFVDEGCHLAGRVTAERLLVLAPGADFLLLHAPCVQFLPRGPRPVLAAVPGDGAALTGVRWDASGRRAIRSGALAVPAGTAWQGDLVCHGDLVLGPRCVVGGSLKVRGRLTAGPGCTFAGNVFVEREAALGAGCTVRGVLMSEVALALGSGCTLGTLAAQTTVAAPRIEIGAGVQVHGTVWAEVQGRCVAALASAPEPAPPVAAQAVAP</sequence>
<proteinExistence type="predicted"/>
<protein>
    <recommendedName>
        <fullName evidence="3">Polymer-forming cytoskeletal protein</fullName>
    </recommendedName>
</protein>
<gene>
    <name evidence="1" type="ORF">GCM10007320_02400</name>
</gene>
<comment type="caution">
    <text evidence="1">The sequence shown here is derived from an EMBL/GenBank/DDBJ whole genome shotgun (WGS) entry which is preliminary data.</text>
</comment>
<keyword evidence="2" id="KW-1185">Reference proteome</keyword>